<reference evidence="1 2" key="1">
    <citation type="submission" date="2016-10" db="EMBL/GenBank/DDBJ databases">
        <authorList>
            <person name="de Groot N.N."/>
        </authorList>
    </citation>
    <scope>NUCLEOTIDE SEQUENCE [LARGE SCALE GENOMIC DNA]</scope>
    <source>
        <strain evidence="1 2">DSM 22489</strain>
    </source>
</reference>
<protein>
    <submittedName>
        <fullName evidence="1">Uncharacterized protein</fullName>
    </submittedName>
</protein>
<proteinExistence type="predicted"/>
<dbReference type="EMBL" id="FNVA01000001">
    <property type="protein sequence ID" value="SEF43578.1"/>
    <property type="molecule type" value="Genomic_DNA"/>
</dbReference>
<accession>A0A1H5S0Y4</accession>
<gene>
    <name evidence="1" type="ORF">SAMN05421819_0010</name>
</gene>
<dbReference type="Proteomes" id="UP000236728">
    <property type="component" value="Unassembled WGS sequence"/>
</dbReference>
<evidence type="ECO:0000313" key="1">
    <source>
        <dbReference type="EMBL" id="SEF43578.1"/>
    </source>
</evidence>
<name>A0A1H5S0Y4_9BACT</name>
<sequence length="208" mass="22326">MVKPSAAQLAVAELEVYAVLHRVSADLGEQIAVHSAVDGEIEVEGVIDSDARRMQIRDAIAGIPYAKAEIESISEATAHRDVNLPRSTLATLVESNPPLLAERIKHSFPDANQRSKFVNASMFLCQDDSAHAWALNKLADRYTPQNLALLSADENFKLHGILADHIAALRGDVGHLQRQLGPLPDYDLETSTASAVTGDLLSASGASL</sequence>
<keyword evidence="2" id="KW-1185">Reference proteome</keyword>
<organism evidence="1 2">
    <name type="scientific">Bryocella elongata</name>
    <dbReference type="NCBI Taxonomy" id="863522"/>
    <lineage>
        <taxon>Bacteria</taxon>
        <taxon>Pseudomonadati</taxon>
        <taxon>Acidobacteriota</taxon>
        <taxon>Terriglobia</taxon>
        <taxon>Terriglobales</taxon>
        <taxon>Acidobacteriaceae</taxon>
        <taxon>Bryocella</taxon>
    </lineage>
</organism>
<dbReference type="AlphaFoldDB" id="A0A1H5S0Y4"/>
<evidence type="ECO:0000313" key="2">
    <source>
        <dbReference type="Proteomes" id="UP000236728"/>
    </source>
</evidence>